<dbReference type="InterPro" id="IPR027417">
    <property type="entry name" value="P-loop_NTPase"/>
</dbReference>
<keyword evidence="3" id="KW-0067">ATP-binding</keyword>
<name>C0CMX1_BLAHS</name>
<dbReference type="PATRIC" id="fig|476272.21.peg.1640"/>
<evidence type="ECO:0000256" key="2">
    <source>
        <dbReference type="ARBA" id="ARBA00022741"/>
    </source>
</evidence>
<dbReference type="InterPro" id="IPR003593">
    <property type="entry name" value="AAA+_ATPase"/>
</dbReference>
<gene>
    <name evidence="5" type="ORF">RUMHYD_02209</name>
</gene>
<evidence type="ECO:0000313" key="6">
    <source>
        <dbReference type="Proteomes" id="UP000003100"/>
    </source>
</evidence>
<evidence type="ECO:0000256" key="3">
    <source>
        <dbReference type="ARBA" id="ARBA00022840"/>
    </source>
</evidence>
<dbReference type="SUPFAM" id="SSF52540">
    <property type="entry name" value="P-loop containing nucleoside triphosphate hydrolases"/>
    <property type="match status" value="1"/>
</dbReference>
<dbReference type="EMBL" id="ACBZ01000118">
    <property type="protein sequence ID" value="EEG48887.1"/>
    <property type="molecule type" value="Genomic_DNA"/>
</dbReference>
<keyword evidence="1" id="KW-0813">Transport</keyword>
<dbReference type="Pfam" id="PF00005">
    <property type="entry name" value="ABC_tran"/>
    <property type="match status" value="1"/>
</dbReference>
<feature type="domain" description="ABC transporter" evidence="4">
    <location>
        <begin position="5"/>
        <end position="232"/>
    </location>
</feature>
<dbReference type="Gene3D" id="3.40.50.300">
    <property type="entry name" value="P-loop containing nucleotide triphosphate hydrolases"/>
    <property type="match status" value="1"/>
</dbReference>
<dbReference type="GeneID" id="86820985"/>
<reference evidence="5 6" key="1">
    <citation type="submission" date="2009-01" db="EMBL/GenBank/DDBJ databases">
        <authorList>
            <person name="Fulton L."/>
            <person name="Clifton S."/>
            <person name="Fulton B."/>
            <person name="Xu J."/>
            <person name="Minx P."/>
            <person name="Pepin K.H."/>
            <person name="Johnson M."/>
            <person name="Bhonagiri V."/>
            <person name="Nash W.E."/>
            <person name="Mardis E.R."/>
            <person name="Wilson R.K."/>
        </authorList>
    </citation>
    <scope>NUCLEOTIDE SEQUENCE [LARGE SCALE GENOMIC DNA]</scope>
    <source>
        <strain evidence="6">DSM 10507 / JCM 14656 / S5a33</strain>
    </source>
</reference>
<dbReference type="InterPro" id="IPR051782">
    <property type="entry name" value="ABC_Transporter_VariousFunc"/>
</dbReference>
<dbReference type="CDD" id="cd03230">
    <property type="entry name" value="ABC_DR_subfamily_A"/>
    <property type="match status" value="1"/>
</dbReference>
<dbReference type="RefSeq" id="WP_005949369.1">
    <property type="nucleotide sequence ID" value="NZ_CP136423.1"/>
</dbReference>
<proteinExistence type="predicted"/>
<dbReference type="PANTHER" id="PTHR42939:SF3">
    <property type="entry name" value="ABC TRANSPORTER ATP-BINDING COMPONENT"/>
    <property type="match status" value="1"/>
</dbReference>
<keyword evidence="6" id="KW-1185">Reference proteome</keyword>
<dbReference type="Proteomes" id="UP000003100">
    <property type="component" value="Unassembled WGS sequence"/>
</dbReference>
<evidence type="ECO:0000313" key="5">
    <source>
        <dbReference type="EMBL" id="EEG48887.1"/>
    </source>
</evidence>
<dbReference type="GO" id="GO:0005524">
    <property type="term" value="F:ATP binding"/>
    <property type="evidence" value="ECO:0007669"/>
    <property type="project" value="UniProtKB-KW"/>
</dbReference>
<comment type="caution">
    <text evidence="5">The sequence shown here is derived from an EMBL/GenBank/DDBJ whole genome shotgun (WGS) entry which is preliminary data.</text>
</comment>
<dbReference type="PANTHER" id="PTHR42939">
    <property type="entry name" value="ABC TRANSPORTER ATP-BINDING PROTEIN ALBC-RELATED"/>
    <property type="match status" value="1"/>
</dbReference>
<dbReference type="HOGENOM" id="CLU_000604_1_2_9"/>
<accession>C0CMX1</accession>
<dbReference type="AlphaFoldDB" id="C0CMX1"/>
<evidence type="ECO:0000259" key="4">
    <source>
        <dbReference type="PROSITE" id="PS50893"/>
    </source>
</evidence>
<evidence type="ECO:0000256" key="1">
    <source>
        <dbReference type="ARBA" id="ARBA00022448"/>
    </source>
</evidence>
<protein>
    <recommendedName>
        <fullName evidence="4">ABC transporter domain-containing protein</fullName>
    </recommendedName>
</protein>
<reference evidence="5 6" key="2">
    <citation type="submission" date="2009-02" db="EMBL/GenBank/DDBJ databases">
        <title>Draft genome sequence of Blautia hydrogenotrophica DSM 10507 (Ruminococcus hydrogenotrophicus DSM 10507).</title>
        <authorList>
            <person name="Sudarsanam P."/>
            <person name="Ley R."/>
            <person name="Guruge J."/>
            <person name="Turnbaugh P.J."/>
            <person name="Mahowald M."/>
            <person name="Liep D."/>
            <person name="Gordon J."/>
        </authorList>
    </citation>
    <scope>NUCLEOTIDE SEQUENCE [LARGE SCALE GENOMIC DNA]</scope>
    <source>
        <strain evidence="6">DSM 10507 / JCM 14656 / S5a33</strain>
    </source>
</reference>
<dbReference type="InterPro" id="IPR003439">
    <property type="entry name" value="ABC_transporter-like_ATP-bd"/>
</dbReference>
<sequence length="288" mass="32710">MESILRLKEVSKAYKKSDFRLEQISFSVPYGSIVGFVGENGAGKSTTIGCVLNTISRDSGSIEVFGREMQEQDVEIKQRIGVVYDGENFPGYYSAGQLSDIFRGIYEKWDDALFQFYLKEFGLSKGQKIKTYSKGMTMKLAIAAALSHHPDLLILDEATSGLDPSMRDEMLDIFLDFVGTEKRSILFSTHITSDLEKIADYIVLIHKGKILLTEEKDKIVYHYGVMRCGKGQFNAMEENDKIAWRRRDYQIDVLVSDREKILKKYPGTVVDHVSIDELVVLLTKGEKR</sequence>
<dbReference type="SMART" id="SM00382">
    <property type="entry name" value="AAA"/>
    <property type="match status" value="1"/>
</dbReference>
<dbReference type="eggNOG" id="COG1131">
    <property type="taxonomic scope" value="Bacteria"/>
</dbReference>
<organism evidence="5 6">
    <name type="scientific">Blautia hydrogenotrophica (strain DSM 10507 / JCM 14656 / S5a33)</name>
    <name type="common">Ruminococcus hydrogenotrophicus</name>
    <dbReference type="NCBI Taxonomy" id="476272"/>
    <lineage>
        <taxon>Bacteria</taxon>
        <taxon>Bacillati</taxon>
        <taxon>Bacillota</taxon>
        <taxon>Clostridia</taxon>
        <taxon>Lachnospirales</taxon>
        <taxon>Lachnospiraceae</taxon>
        <taxon>Blautia</taxon>
    </lineage>
</organism>
<dbReference type="GO" id="GO:0016887">
    <property type="term" value="F:ATP hydrolysis activity"/>
    <property type="evidence" value="ECO:0007669"/>
    <property type="project" value="InterPro"/>
</dbReference>
<keyword evidence="2" id="KW-0547">Nucleotide-binding</keyword>
<dbReference type="PROSITE" id="PS50893">
    <property type="entry name" value="ABC_TRANSPORTER_2"/>
    <property type="match status" value="1"/>
</dbReference>